<dbReference type="PANTHER" id="PTHR16592:SF2">
    <property type="entry name" value="ASTROTACTIN-2"/>
    <property type="match status" value="1"/>
</dbReference>
<evidence type="ECO:0000313" key="3">
    <source>
        <dbReference type="Proteomes" id="UP001221898"/>
    </source>
</evidence>
<evidence type="ECO:0000256" key="1">
    <source>
        <dbReference type="SAM" id="MobiDB-lite"/>
    </source>
</evidence>
<dbReference type="Proteomes" id="UP001221898">
    <property type="component" value="Unassembled WGS sequence"/>
</dbReference>
<dbReference type="GO" id="GO:0016020">
    <property type="term" value="C:membrane"/>
    <property type="evidence" value="ECO:0007669"/>
    <property type="project" value="TreeGrafter"/>
</dbReference>
<proteinExistence type="predicted"/>
<dbReference type="InterPro" id="IPR026995">
    <property type="entry name" value="Astrotactin"/>
</dbReference>
<reference evidence="2" key="1">
    <citation type="journal article" date="2023" name="Science">
        <title>Genome structures resolve the early diversification of teleost fishes.</title>
        <authorList>
            <person name="Parey E."/>
            <person name="Louis A."/>
            <person name="Montfort J."/>
            <person name="Bouchez O."/>
            <person name="Roques C."/>
            <person name="Iampietro C."/>
            <person name="Lluch J."/>
            <person name="Castinel A."/>
            <person name="Donnadieu C."/>
            <person name="Desvignes T."/>
            <person name="Floi Bucao C."/>
            <person name="Jouanno E."/>
            <person name="Wen M."/>
            <person name="Mejri S."/>
            <person name="Dirks R."/>
            <person name="Jansen H."/>
            <person name="Henkel C."/>
            <person name="Chen W.J."/>
            <person name="Zahm M."/>
            <person name="Cabau C."/>
            <person name="Klopp C."/>
            <person name="Thompson A.W."/>
            <person name="Robinson-Rechavi M."/>
            <person name="Braasch I."/>
            <person name="Lecointre G."/>
            <person name="Bobe J."/>
            <person name="Postlethwait J.H."/>
            <person name="Berthelot C."/>
            <person name="Roest Crollius H."/>
            <person name="Guiguen Y."/>
        </authorList>
    </citation>
    <scope>NUCLEOTIDE SEQUENCE</scope>
    <source>
        <strain evidence="2">NC1722</strain>
    </source>
</reference>
<dbReference type="GO" id="GO:0001764">
    <property type="term" value="P:neuron migration"/>
    <property type="evidence" value="ECO:0007669"/>
    <property type="project" value="InterPro"/>
</dbReference>
<sequence>MCESTDLGSRRELRSVPFITYVLGLLKTQLLADDPVSGVEVRCEEKGHCPSACHLCRQPGPDTPSPAPALLEVSRIVPLYSLVQDNVTKEGSIHSVFLSPIPTIHTPPVPVREQGEGRWRTDGEGIKR</sequence>
<dbReference type="PANTHER" id="PTHR16592">
    <property type="entry name" value="ASTROTACTIN-1-LIKE"/>
    <property type="match status" value="1"/>
</dbReference>
<keyword evidence="3" id="KW-1185">Reference proteome</keyword>
<protein>
    <submittedName>
        <fullName evidence="2">Uncharacterized protein</fullName>
    </submittedName>
</protein>
<accession>A0AAD7SV39</accession>
<dbReference type="AlphaFoldDB" id="A0AAD7SV39"/>
<organism evidence="2 3">
    <name type="scientific">Aldrovandia affinis</name>
    <dbReference type="NCBI Taxonomy" id="143900"/>
    <lineage>
        <taxon>Eukaryota</taxon>
        <taxon>Metazoa</taxon>
        <taxon>Chordata</taxon>
        <taxon>Craniata</taxon>
        <taxon>Vertebrata</taxon>
        <taxon>Euteleostomi</taxon>
        <taxon>Actinopterygii</taxon>
        <taxon>Neopterygii</taxon>
        <taxon>Teleostei</taxon>
        <taxon>Notacanthiformes</taxon>
        <taxon>Halosauridae</taxon>
        <taxon>Aldrovandia</taxon>
    </lineage>
</organism>
<feature type="region of interest" description="Disordered" evidence="1">
    <location>
        <begin position="107"/>
        <end position="128"/>
    </location>
</feature>
<dbReference type="GO" id="GO:0005768">
    <property type="term" value="C:endosome"/>
    <property type="evidence" value="ECO:0007669"/>
    <property type="project" value="TreeGrafter"/>
</dbReference>
<dbReference type="EMBL" id="JAINUG010000034">
    <property type="protein sequence ID" value="KAJ8408727.1"/>
    <property type="molecule type" value="Genomic_DNA"/>
</dbReference>
<name>A0AAD7SV39_9TELE</name>
<evidence type="ECO:0000313" key="2">
    <source>
        <dbReference type="EMBL" id="KAJ8408727.1"/>
    </source>
</evidence>
<dbReference type="GO" id="GO:0007158">
    <property type="term" value="P:neuron cell-cell adhesion"/>
    <property type="evidence" value="ECO:0007669"/>
    <property type="project" value="TreeGrafter"/>
</dbReference>
<comment type="caution">
    <text evidence="2">The sequence shown here is derived from an EMBL/GenBank/DDBJ whole genome shotgun (WGS) entry which is preliminary data.</text>
</comment>
<feature type="compositionally biased region" description="Basic and acidic residues" evidence="1">
    <location>
        <begin position="113"/>
        <end position="128"/>
    </location>
</feature>
<gene>
    <name evidence="2" type="ORF">AAFF_G00253620</name>
</gene>